<dbReference type="RefSeq" id="WP_378072795.1">
    <property type="nucleotide sequence ID" value="NZ_JBHSBL010000029.1"/>
</dbReference>
<dbReference type="PROSITE" id="PS51898">
    <property type="entry name" value="TYR_RECOMBINASE"/>
    <property type="match status" value="1"/>
</dbReference>
<dbReference type="InterPro" id="IPR002104">
    <property type="entry name" value="Integrase_catalytic"/>
</dbReference>
<dbReference type="PANTHER" id="PTHR30349">
    <property type="entry name" value="PHAGE INTEGRASE-RELATED"/>
    <property type="match status" value="1"/>
</dbReference>
<dbReference type="InterPro" id="IPR050090">
    <property type="entry name" value="Tyrosine_recombinase_XerCD"/>
</dbReference>
<dbReference type="InterPro" id="IPR013762">
    <property type="entry name" value="Integrase-like_cat_sf"/>
</dbReference>
<protein>
    <submittedName>
        <fullName evidence="3">Tyrosine-type recombinase/integrase</fullName>
    </submittedName>
</protein>
<evidence type="ECO:0000256" key="1">
    <source>
        <dbReference type="ARBA" id="ARBA00023172"/>
    </source>
</evidence>
<keyword evidence="4" id="KW-1185">Reference proteome</keyword>
<name>A0ABV8JBM7_9ACTN</name>
<organism evidence="3 4">
    <name type="scientific">Actinoplanes subglobosus</name>
    <dbReference type="NCBI Taxonomy" id="1547892"/>
    <lineage>
        <taxon>Bacteria</taxon>
        <taxon>Bacillati</taxon>
        <taxon>Actinomycetota</taxon>
        <taxon>Actinomycetes</taxon>
        <taxon>Micromonosporales</taxon>
        <taxon>Micromonosporaceae</taxon>
        <taxon>Actinoplanes</taxon>
    </lineage>
</organism>
<keyword evidence="1" id="KW-0233">DNA recombination</keyword>
<dbReference type="SUPFAM" id="SSF56349">
    <property type="entry name" value="DNA breaking-rejoining enzymes"/>
    <property type="match status" value="1"/>
</dbReference>
<dbReference type="Proteomes" id="UP001595867">
    <property type="component" value="Unassembled WGS sequence"/>
</dbReference>
<evidence type="ECO:0000313" key="3">
    <source>
        <dbReference type="EMBL" id="MFC4071923.1"/>
    </source>
</evidence>
<proteinExistence type="predicted"/>
<reference evidence="4" key="1">
    <citation type="journal article" date="2019" name="Int. J. Syst. Evol. Microbiol.">
        <title>The Global Catalogue of Microorganisms (GCM) 10K type strain sequencing project: providing services to taxonomists for standard genome sequencing and annotation.</title>
        <authorList>
            <consortium name="The Broad Institute Genomics Platform"/>
            <consortium name="The Broad Institute Genome Sequencing Center for Infectious Disease"/>
            <person name="Wu L."/>
            <person name="Ma J."/>
        </authorList>
    </citation>
    <scope>NUCLEOTIDE SEQUENCE [LARGE SCALE GENOMIC DNA]</scope>
    <source>
        <strain evidence="4">TBRC 5832</strain>
    </source>
</reference>
<dbReference type="InterPro" id="IPR011010">
    <property type="entry name" value="DNA_brk_join_enz"/>
</dbReference>
<accession>A0ABV8JBM7</accession>
<feature type="domain" description="Tyr recombinase" evidence="2">
    <location>
        <begin position="151"/>
        <end position="358"/>
    </location>
</feature>
<dbReference type="EMBL" id="JBHSBL010000029">
    <property type="protein sequence ID" value="MFC4071923.1"/>
    <property type="molecule type" value="Genomic_DNA"/>
</dbReference>
<evidence type="ECO:0000259" key="2">
    <source>
        <dbReference type="PROSITE" id="PS51898"/>
    </source>
</evidence>
<dbReference type="Pfam" id="PF00589">
    <property type="entry name" value="Phage_integrase"/>
    <property type="match status" value="1"/>
</dbReference>
<comment type="caution">
    <text evidence="3">The sequence shown here is derived from an EMBL/GenBank/DDBJ whole genome shotgun (WGS) entry which is preliminary data.</text>
</comment>
<gene>
    <name evidence="3" type="ORF">ACFO0C_43915</name>
</gene>
<evidence type="ECO:0000313" key="4">
    <source>
        <dbReference type="Proteomes" id="UP001595867"/>
    </source>
</evidence>
<dbReference type="Gene3D" id="1.10.443.10">
    <property type="entry name" value="Intergrase catalytic core"/>
    <property type="match status" value="1"/>
</dbReference>
<sequence>MRAEHRVEAVAVPGAAASVLASGVVFLQPEEAVLDAMLSGWAAQQRSRLLSAGTVEQRELQVRRFVAFTNEYPWRWSPADVEEWSADMVSRGLAHSTVRGYQNAVALFLGYVTDRRYGWDQVCEQRFGTHPVQVLHEWNTAAHRSAVEARPGNRPLSREELQAFFDYCDEQVTRAGQSGRKGWLAAFRDATVFKVLYGWGLRRREAAKLDTVDWSANAAAPEFGRHGALAVRFGKATRGSPPRRRTVLTTMGWAAEAVAEWMTEIRPAYRVTGTVLWPTERGGRISVEHINDRFAAYRDALGLDKILSPHCLRHSYVSHLLEDGFDHLFVQQQAGHSWGSTTAVYTSVGSDFKNTALRRALDRAFIPEQ</sequence>